<dbReference type="Proteomes" id="UP000055019">
    <property type="component" value="Unassembled WGS sequence"/>
</dbReference>
<comment type="caution">
    <text evidence="1">Lacks conserved residue(s) required for the propagation of feature annotation.</text>
</comment>
<dbReference type="AlphaFoldDB" id="A0A158KQ98"/>
<comment type="caution">
    <text evidence="3">The sequence shown here is derived from an EMBL/GenBank/DDBJ whole genome shotgun (WGS) entry which is preliminary data.</text>
</comment>
<dbReference type="PROSITE" id="PS50110">
    <property type="entry name" value="RESPONSE_REGULATORY"/>
    <property type="match status" value="1"/>
</dbReference>
<dbReference type="InterPro" id="IPR051015">
    <property type="entry name" value="EvgA-like"/>
</dbReference>
<dbReference type="GO" id="GO:0000160">
    <property type="term" value="P:phosphorelay signal transduction system"/>
    <property type="evidence" value="ECO:0007669"/>
    <property type="project" value="InterPro"/>
</dbReference>
<evidence type="ECO:0000313" key="3">
    <source>
        <dbReference type="EMBL" id="SAL82909.1"/>
    </source>
</evidence>
<dbReference type="Gene3D" id="3.40.50.2300">
    <property type="match status" value="1"/>
</dbReference>
<evidence type="ECO:0000313" key="4">
    <source>
        <dbReference type="Proteomes" id="UP000055019"/>
    </source>
</evidence>
<dbReference type="PANTHER" id="PTHR45566">
    <property type="entry name" value="HTH-TYPE TRANSCRIPTIONAL REGULATOR YHJB-RELATED"/>
    <property type="match status" value="1"/>
</dbReference>
<dbReference type="InterPro" id="IPR011006">
    <property type="entry name" value="CheY-like_superfamily"/>
</dbReference>
<feature type="domain" description="Response regulatory" evidence="2">
    <location>
        <begin position="8"/>
        <end position="126"/>
    </location>
</feature>
<dbReference type="InterPro" id="IPR001789">
    <property type="entry name" value="Sig_transdc_resp-reg_receiver"/>
</dbReference>
<name>A0A158KQ98_9BURK</name>
<gene>
    <name evidence="3" type="ORF">AWB74_06425</name>
</gene>
<dbReference type="EMBL" id="FCOM02000044">
    <property type="protein sequence ID" value="SAL82909.1"/>
    <property type="molecule type" value="Genomic_DNA"/>
</dbReference>
<organism evidence="3 4">
    <name type="scientific">Caballeronia arvi</name>
    <dbReference type="NCBI Taxonomy" id="1777135"/>
    <lineage>
        <taxon>Bacteria</taxon>
        <taxon>Pseudomonadati</taxon>
        <taxon>Pseudomonadota</taxon>
        <taxon>Betaproteobacteria</taxon>
        <taxon>Burkholderiales</taxon>
        <taxon>Burkholderiaceae</taxon>
        <taxon>Caballeronia</taxon>
    </lineage>
</organism>
<sequence length="170" mass="18903">MMRESKIEIVIADDRPVVLYGLQSWFESHERIRVTACVRNTHQLVARLKSARYDLIVLSGGIEGSCADDFAPLRALRQAFPDTPVIAFTEATDSRTLAHIQRAGAAGLVSTRDEARVFERVCERVLCGAQGVASPRVASYCDEDARADSFDVSPDYRDVRLSVTRFIARV</sequence>
<reference evidence="3" key="1">
    <citation type="submission" date="2016-01" db="EMBL/GenBank/DDBJ databases">
        <authorList>
            <person name="Peeters C."/>
        </authorList>
    </citation>
    <scope>NUCLEOTIDE SEQUENCE [LARGE SCALE GENOMIC DNA]</scope>
    <source>
        <strain evidence="3">LMG 29317</strain>
    </source>
</reference>
<dbReference type="RefSeq" id="WP_235024762.1">
    <property type="nucleotide sequence ID" value="NZ_FCOM02000044.1"/>
</dbReference>
<protein>
    <submittedName>
        <fullName evidence="3">Two-component system, response regulator</fullName>
    </submittedName>
</protein>
<proteinExistence type="predicted"/>
<keyword evidence="4" id="KW-1185">Reference proteome</keyword>
<dbReference type="SUPFAM" id="SSF52172">
    <property type="entry name" value="CheY-like"/>
    <property type="match status" value="1"/>
</dbReference>
<accession>A0A158KQ98</accession>
<evidence type="ECO:0000256" key="1">
    <source>
        <dbReference type="PROSITE-ProRule" id="PRU00169"/>
    </source>
</evidence>
<dbReference type="PANTHER" id="PTHR45566:SF1">
    <property type="entry name" value="HTH-TYPE TRANSCRIPTIONAL REGULATOR YHJB-RELATED"/>
    <property type="match status" value="1"/>
</dbReference>
<evidence type="ECO:0000259" key="2">
    <source>
        <dbReference type="PROSITE" id="PS50110"/>
    </source>
</evidence>
<dbReference type="Pfam" id="PF00072">
    <property type="entry name" value="Response_reg"/>
    <property type="match status" value="1"/>
</dbReference>